<accession>A0A089ZVL5</accession>
<gene>
    <name evidence="2" type="ORF">BRM9_1836</name>
    <name evidence="3" type="ORF">DSM1535_0019</name>
    <name evidence="5" type="ORF">ISP06_11645</name>
    <name evidence="4" type="ORF">MB9_0520</name>
</gene>
<evidence type="ECO:0000313" key="6">
    <source>
        <dbReference type="Proteomes" id="UP000029661"/>
    </source>
</evidence>
<keyword evidence="1" id="KW-1133">Transmembrane helix</keyword>
<dbReference type="GeneID" id="26738778"/>
<organism evidence="2 6">
    <name type="scientific">Methanobacterium formicicum</name>
    <dbReference type="NCBI Taxonomy" id="2162"/>
    <lineage>
        <taxon>Archaea</taxon>
        <taxon>Methanobacteriati</taxon>
        <taxon>Methanobacteriota</taxon>
        <taxon>Methanomada group</taxon>
        <taxon>Methanobacteria</taxon>
        <taxon>Methanobacteriales</taxon>
        <taxon>Methanobacteriaceae</taxon>
        <taxon>Methanobacterium</taxon>
    </lineage>
</organism>
<reference evidence="5" key="4">
    <citation type="submission" date="2020-10" db="EMBL/GenBank/DDBJ databases">
        <title>Dehalococcoides mccartyi of a TCE/Cr reducing biochatode.</title>
        <authorList>
            <person name="Matturro B."/>
        </authorList>
    </citation>
    <scope>NUCLEOTIDE SEQUENCE</scope>
    <source>
        <strain evidence="5">Bin2</strain>
    </source>
</reference>
<name>A0A089ZVL5_METFO</name>
<feature type="transmembrane region" description="Helical" evidence="1">
    <location>
        <begin position="6"/>
        <end position="27"/>
    </location>
</feature>
<protein>
    <submittedName>
        <fullName evidence="2">Uncharacterized protein</fullName>
    </submittedName>
</protein>
<keyword evidence="7" id="KW-1185">Reference proteome</keyword>
<evidence type="ECO:0000256" key="1">
    <source>
        <dbReference type="SAM" id="Phobius"/>
    </source>
</evidence>
<dbReference type="Proteomes" id="UP000606900">
    <property type="component" value="Unassembled WGS sequence"/>
</dbReference>
<evidence type="ECO:0000313" key="7">
    <source>
        <dbReference type="Proteomes" id="UP000062768"/>
    </source>
</evidence>
<dbReference type="KEGG" id="mfi:DSM1535_0019"/>
<dbReference type="KEGG" id="mfc:BRM9_1836"/>
<proteinExistence type="predicted"/>
<dbReference type="EMBL" id="LN734822">
    <property type="protein sequence ID" value="CEL24167.1"/>
    <property type="molecule type" value="Genomic_DNA"/>
</dbReference>
<dbReference type="Proteomes" id="UP000062768">
    <property type="component" value="Chromosome I"/>
</dbReference>
<keyword evidence="1" id="KW-0812">Transmembrane</keyword>
<dbReference type="EMBL" id="CP006933">
    <property type="protein sequence ID" value="AIS32644.1"/>
    <property type="molecule type" value="Genomic_DNA"/>
</dbReference>
<dbReference type="OrthoDB" id="70032at2157"/>
<evidence type="ECO:0000313" key="5">
    <source>
        <dbReference type="EMBL" id="MBF4476102.1"/>
    </source>
</evidence>
<evidence type="ECO:0000313" key="4">
    <source>
        <dbReference type="EMBL" id="CEL24167.1"/>
    </source>
</evidence>
<reference evidence="4" key="3">
    <citation type="submission" date="2014-09" db="EMBL/GenBank/DDBJ databases">
        <authorList>
            <person name="Bishop-Lilly K.A."/>
            <person name="Broomall S.M."/>
            <person name="Chain P.S."/>
            <person name="Chertkov O."/>
            <person name="Coyne S.R."/>
            <person name="Daligault H.E."/>
            <person name="Davenport K.W."/>
            <person name="Erkkila T."/>
            <person name="Frey K.G."/>
            <person name="Gibbons H.S."/>
            <person name="Gu W."/>
            <person name="Jaissle J."/>
            <person name="Johnson S.L."/>
            <person name="Koroleva G.I."/>
            <person name="Ladner J.T."/>
            <person name="Lo C.-C."/>
            <person name="Minogue T.D."/>
            <person name="Munk C."/>
            <person name="Palacios G.F."/>
            <person name="Redden C.L."/>
            <person name="Rosenzweig C.N."/>
            <person name="Scholz M.B."/>
            <person name="Teshima H."/>
            <person name="Xu Y."/>
        </authorList>
    </citation>
    <scope>NUCLEOTIDE SEQUENCE</scope>
    <source>
        <strain evidence="4">Mb9</strain>
    </source>
</reference>
<dbReference type="PATRIC" id="fig|2162.10.peg.540"/>
<keyword evidence="1" id="KW-0472">Membrane</keyword>
<evidence type="ECO:0000313" key="3">
    <source>
        <dbReference type="EMBL" id="CEA12385.1"/>
    </source>
</evidence>
<dbReference type="AlphaFoldDB" id="A0A089ZVL5"/>
<evidence type="ECO:0000313" key="2">
    <source>
        <dbReference type="EMBL" id="AIS32644.1"/>
    </source>
</evidence>
<dbReference type="Proteomes" id="UP000029661">
    <property type="component" value="Chromosome"/>
</dbReference>
<dbReference type="EMBL" id="JADIIL010000039">
    <property type="protein sequence ID" value="MBF4476102.1"/>
    <property type="molecule type" value="Genomic_DNA"/>
</dbReference>
<sequence length="171" mass="18735">MERQNLILAAVVILVVVLAFVVAMSLYGNNSFQKGQMSFQYPNAWAQDHVIGNFSQNTIYSEVTLKYTTGVTGQDSSAFIIVSMQPKPQGLVSAPNATSLITNTSNSSAVNVGVSNLAAIQMGSYSQNTAQKTTIIEKNNYYYTLEYICSPLTLNQTEEAYKQILQTLKIV</sequence>
<dbReference type="EMBL" id="LN515531">
    <property type="protein sequence ID" value="CEA12385.1"/>
    <property type="molecule type" value="Genomic_DNA"/>
</dbReference>
<reference evidence="2" key="1">
    <citation type="submission" date="2013-12" db="EMBL/GenBank/DDBJ databases">
        <title>The complete genome sequence of Methanobacterium sp. BRM9.</title>
        <authorList>
            <consortium name="Pastoral Greenhouse Gas Research Consortium"/>
            <person name="Kelly W.J."/>
            <person name="Leahy S.C."/>
            <person name="Perry R."/>
            <person name="Li D."/>
            <person name="Altermann E."/>
            <person name="Lambie S.C."/>
            <person name="Attwood G.T."/>
        </authorList>
    </citation>
    <scope>NUCLEOTIDE SEQUENCE [LARGE SCALE GENOMIC DNA]</scope>
    <source>
        <strain evidence="2">BRM9</strain>
    </source>
</reference>
<dbReference type="RefSeq" id="WP_048071741.1">
    <property type="nucleotide sequence ID" value="NZ_CP006933.1"/>
</dbReference>
<reference evidence="3" key="2">
    <citation type="submission" date="2014-08" db="EMBL/GenBank/DDBJ databases">
        <authorList>
            <person name="Wibberg D."/>
        </authorList>
    </citation>
    <scope>NUCLEOTIDE SEQUENCE</scope>
</reference>